<dbReference type="Gene3D" id="3.40.50.720">
    <property type="entry name" value="NAD(P)-binding Rossmann-like Domain"/>
    <property type="match status" value="1"/>
</dbReference>
<dbReference type="InterPro" id="IPR008927">
    <property type="entry name" value="6-PGluconate_DH-like_C_sf"/>
</dbReference>
<keyword evidence="2" id="KW-0479">Metal-binding</keyword>
<keyword evidence="4" id="KW-0560">Oxidoreductase</keyword>
<comment type="cofactor">
    <cofactor evidence="1">
        <name>Zn(2+)</name>
        <dbReference type="ChEBI" id="CHEBI:29105"/>
    </cofactor>
</comment>
<dbReference type="InterPro" id="IPR011032">
    <property type="entry name" value="GroES-like_sf"/>
</dbReference>
<evidence type="ECO:0000256" key="2">
    <source>
        <dbReference type="ARBA" id="ARBA00022723"/>
    </source>
</evidence>
<feature type="domain" description="Pyrroline-5-carboxylate reductase dimerisation" evidence="6">
    <location>
        <begin position="172"/>
        <end position="273"/>
    </location>
</feature>
<evidence type="ECO:0000259" key="6">
    <source>
        <dbReference type="Pfam" id="PF14748"/>
    </source>
</evidence>
<evidence type="ECO:0000313" key="7">
    <source>
        <dbReference type="EMBL" id="KAL1602886.1"/>
    </source>
</evidence>
<evidence type="ECO:0000256" key="3">
    <source>
        <dbReference type="ARBA" id="ARBA00022833"/>
    </source>
</evidence>
<dbReference type="Pfam" id="PF14748">
    <property type="entry name" value="P5CR_dimer"/>
    <property type="match status" value="1"/>
</dbReference>
<dbReference type="InterPro" id="IPR053790">
    <property type="entry name" value="P5CR-like_CS"/>
</dbReference>
<evidence type="ECO:0000256" key="4">
    <source>
        <dbReference type="ARBA" id="ARBA00023002"/>
    </source>
</evidence>
<dbReference type="PANTHER" id="PTHR42813:SF2">
    <property type="entry name" value="DEHYDROGENASE, ZINC-CONTAINING, PUTATIVE (AFU_ORTHOLOGUE AFUA_2G02810)-RELATED"/>
    <property type="match status" value="1"/>
</dbReference>
<dbReference type="PROSITE" id="PS00521">
    <property type="entry name" value="P5CR"/>
    <property type="match status" value="1"/>
</dbReference>
<dbReference type="InterPro" id="IPR013154">
    <property type="entry name" value="ADH-like_N"/>
</dbReference>
<accession>A0ABR3REL4</accession>
<dbReference type="Pfam" id="PF08240">
    <property type="entry name" value="ADH_N"/>
    <property type="match status" value="1"/>
</dbReference>
<sequence length="442" mass="46536">MTNPNPPGKICTPILQRLLNTQPLTTHTFHITTRTAAGKARLSSTLRAPLTTKVHLHVLETTSTIQAATTTVILGCKSSQYRGILSAPGVRAALRGKTLISVLGGVTELDLRAALGDEKDEAQCDIVRALPNVAALVGDSTTLVSGENANARQTACELFRHVGSVHEVPSGKIEAAAVVTASGPALLAVTLQSVSLALVAKGFDEDSARRFAAASMRSTAALAVAGYPPEYIIKQVATVGGSTEKGLRVLKELGVGEGFGRAVDATFKAAKKLGAPEPAATVEDDGVVGEDLSRQAQEVPESMRAVVLKGVRQIEVENRPVPTIVDDGDMIVRVQLSGLCGSDLHLYRGTEDGGSDLIMGHEFTGTVVRIGTKVYRFQVGDIVVSPFTISCGTCFYCENGGVQAQYAFKSPPGIAPRNSILMADIFPVSPSINIIHLTFNRS</sequence>
<protein>
    <submittedName>
        <fullName evidence="7">Uncharacterized protein</fullName>
    </submittedName>
</protein>
<keyword evidence="8" id="KW-1185">Reference proteome</keyword>
<dbReference type="PANTHER" id="PTHR42813">
    <property type="entry name" value="ZINC-TYPE ALCOHOL DEHYDROGENASE-LIKE"/>
    <property type="match status" value="1"/>
</dbReference>
<dbReference type="InterPro" id="IPR029036">
    <property type="entry name" value="P5CR_dimer"/>
</dbReference>
<reference evidence="7 8" key="1">
    <citation type="submission" date="2024-02" db="EMBL/GenBank/DDBJ databases">
        <title>De novo assembly and annotation of 12 fungi associated with fruit tree decline syndrome in Ontario, Canada.</title>
        <authorList>
            <person name="Sulman M."/>
            <person name="Ellouze W."/>
            <person name="Ilyukhin E."/>
        </authorList>
    </citation>
    <scope>NUCLEOTIDE SEQUENCE [LARGE SCALE GENOMIC DNA]</scope>
    <source>
        <strain evidence="7 8">M97-236</strain>
    </source>
</reference>
<keyword evidence="3" id="KW-0862">Zinc</keyword>
<comment type="caution">
    <text evidence="7">The sequence shown here is derived from an EMBL/GenBank/DDBJ whole genome shotgun (WGS) entry which is preliminary data.</text>
</comment>
<evidence type="ECO:0000259" key="5">
    <source>
        <dbReference type="Pfam" id="PF08240"/>
    </source>
</evidence>
<dbReference type="InterPro" id="IPR036291">
    <property type="entry name" value="NAD(P)-bd_dom_sf"/>
</dbReference>
<proteinExistence type="predicted"/>
<dbReference type="SUPFAM" id="SSF51735">
    <property type="entry name" value="NAD(P)-binding Rossmann-fold domains"/>
    <property type="match status" value="1"/>
</dbReference>
<dbReference type="Gene3D" id="3.90.180.10">
    <property type="entry name" value="Medium-chain alcohol dehydrogenases, catalytic domain"/>
    <property type="match status" value="1"/>
</dbReference>
<dbReference type="Proteomes" id="UP001521222">
    <property type="component" value="Unassembled WGS sequence"/>
</dbReference>
<dbReference type="PROSITE" id="PS00059">
    <property type="entry name" value="ADH_ZINC"/>
    <property type="match status" value="1"/>
</dbReference>
<dbReference type="Gene3D" id="1.10.3730.10">
    <property type="entry name" value="ProC C-terminal domain-like"/>
    <property type="match status" value="1"/>
</dbReference>
<feature type="domain" description="Alcohol dehydrogenase-like N-terminal" evidence="5">
    <location>
        <begin position="327"/>
        <end position="404"/>
    </location>
</feature>
<dbReference type="SUPFAM" id="SSF50129">
    <property type="entry name" value="GroES-like"/>
    <property type="match status" value="1"/>
</dbReference>
<gene>
    <name evidence="7" type="ORF">SLS59_004541</name>
</gene>
<name>A0ABR3REL4_9PLEO</name>
<dbReference type="InterPro" id="IPR002328">
    <property type="entry name" value="ADH_Zn_CS"/>
</dbReference>
<dbReference type="SUPFAM" id="SSF48179">
    <property type="entry name" value="6-phosphogluconate dehydrogenase C-terminal domain-like"/>
    <property type="match status" value="1"/>
</dbReference>
<evidence type="ECO:0000313" key="8">
    <source>
        <dbReference type="Proteomes" id="UP001521222"/>
    </source>
</evidence>
<evidence type="ECO:0000256" key="1">
    <source>
        <dbReference type="ARBA" id="ARBA00001947"/>
    </source>
</evidence>
<organism evidence="7 8">
    <name type="scientific">Nothophoma quercina</name>
    <dbReference type="NCBI Taxonomy" id="749835"/>
    <lineage>
        <taxon>Eukaryota</taxon>
        <taxon>Fungi</taxon>
        <taxon>Dikarya</taxon>
        <taxon>Ascomycota</taxon>
        <taxon>Pezizomycotina</taxon>
        <taxon>Dothideomycetes</taxon>
        <taxon>Pleosporomycetidae</taxon>
        <taxon>Pleosporales</taxon>
        <taxon>Pleosporineae</taxon>
        <taxon>Didymellaceae</taxon>
        <taxon>Nothophoma</taxon>
    </lineage>
</organism>
<dbReference type="EMBL" id="JAKIXB020000013">
    <property type="protein sequence ID" value="KAL1602886.1"/>
    <property type="molecule type" value="Genomic_DNA"/>
</dbReference>